<dbReference type="InterPro" id="IPR051120">
    <property type="entry name" value="ABC_AA/LPS_Transport"/>
</dbReference>
<keyword evidence="4" id="KW-1003">Cell membrane</keyword>
<dbReference type="Gene3D" id="3.40.50.300">
    <property type="entry name" value="P-loop containing nucleotide triphosphate hydrolases"/>
    <property type="match status" value="1"/>
</dbReference>
<evidence type="ECO:0000256" key="10">
    <source>
        <dbReference type="SAM" id="Phobius"/>
    </source>
</evidence>
<dbReference type="GO" id="GO:0015808">
    <property type="term" value="P:L-alanine transport"/>
    <property type="evidence" value="ECO:0007669"/>
    <property type="project" value="TreeGrafter"/>
</dbReference>
<protein>
    <submittedName>
        <fullName evidence="12">Branched-chain amino acid transport system permease protein</fullName>
    </submittedName>
</protein>
<evidence type="ECO:0000313" key="13">
    <source>
        <dbReference type="Proteomes" id="UP000249453"/>
    </source>
</evidence>
<feature type="transmembrane region" description="Helical" evidence="10">
    <location>
        <begin position="97"/>
        <end position="122"/>
    </location>
</feature>
<reference evidence="12 13" key="1">
    <citation type="submission" date="2018-06" db="EMBL/GenBank/DDBJ databases">
        <title>Genomic Encyclopedia of Type Strains, Phase IV (KMG-IV): sequencing the most valuable type-strain genomes for metagenomic binning, comparative biology and taxonomic classification.</title>
        <authorList>
            <person name="Goeker M."/>
        </authorList>
    </citation>
    <scope>NUCLEOTIDE SEQUENCE [LARGE SCALE GENOMIC DNA]</scope>
    <source>
        <strain evidence="12 13">DSM 26720</strain>
    </source>
</reference>
<dbReference type="InterPro" id="IPR003593">
    <property type="entry name" value="AAA+_ATPase"/>
</dbReference>
<feature type="transmembrane region" description="Helical" evidence="10">
    <location>
        <begin position="169"/>
        <end position="188"/>
    </location>
</feature>
<keyword evidence="8 10" id="KW-1133">Transmembrane helix</keyword>
<organism evidence="12 13">
    <name type="scientific">Falsochrobactrum ovis</name>
    <dbReference type="NCBI Taxonomy" id="1293442"/>
    <lineage>
        <taxon>Bacteria</taxon>
        <taxon>Pseudomonadati</taxon>
        <taxon>Pseudomonadota</taxon>
        <taxon>Alphaproteobacteria</taxon>
        <taxon>Hyphomicrobiales</taxon>
        <taxon>Brucellaceae</taxon>
        <taxon>Falsochrobactrum</taxon>
    </lineage>
</organism>
<keyword evidence="6" id="KW-0547">Nucleotide-binding</keyword>
<sequence length="632" mass="67407">MVRIKRSTVVGILTVALPVVLVALFAAFYLHGSSQRLVTLFLINLIAVIGFGVYSGNSGIMSFGHVGFMAVGAYVSGLLTMNPIVQKTALPNLPDWLAGWGMSFVPALLVAVVVGALVAIAIGIPLARLAGSAASICTLGFLVIVHVVLVASGDITRGSQTFFGVPRVINIWMALPFAVLAIMVARIYRDSNAGLKLRASREDEIASLAVGVNVRWHRFISWVLGAMLASCAGALFGHFLGAFSPKDFYFNLTFTMLAMLILGGVATVSGAVLGTATIMFIVELLRKFEGGLALGPIELPTIFGLTDVGVGLAILLVMYRLQNGIMGMRELDEKLPFLRKLSGKPEILTPPVKQADTNSVLRVENVGRRFSGLVALEKADFEIRPGLVTGLIGPNGAGKSTLINCISGVVPATSGRVMIDGVDVTSVPAYKVPLIGLGRTFQNIRLFKNLTVLENVSVAVSAVPGLKSDPGPLAMGYLQEVGLAGDCDLIAGGLSYGAQRRLEIARALALQPRYLLLDEPAAGMNPVETEELMVVLDRVRHKYGLGLLVVEHDLKLIMRLCDKVVVLNKGQQIALGTPAEIQSNPMVIEAYIGRKRAKTIGEHTTEMDQTKSILQFDPKPVDPNRADPNPAT</sequence>
<accession>A0A364JTS3</accession>
<dbReference type="GO" id="GO:0005886">
    <property type="term" value="C:plasma membrane"/>
    <property type="evidence" value="ECO:0007669"/>
    <property type="project" value="UniProtKB-SubCell"/>
</dbReference>
<dbReference type="EMBL" id="QLMK01000011">
    <property type="protein sequence ID" value="RAK27039.1"/>
    <property type="molecule type" value="Genomic_DNA"/>
</dbReference>
<comment type="subcellular location">
    <subcellularLocation>
        <location evidence="1">Cell inner membrane</location>
    </subcellularLocation>
    <subcellularLocation>
        <location evidence="2">Cell membrane</location>
        <topology evidence="2">Multi-pass membrane protein</topology>
    </subcellularLocation>
</comment>
<evidence type="ECO:0000256" key="8">
    <source>
        <dbReference type="ARBA" id="ARBA00022989"/>
    </source>
</evidence>
<dbReference type="InterPro" id="IPR003439">
    <property type="entry name" value="ABC_transporter-like_ATP-bd"/>
</dbReference>
<feature type="transmembrane region" description="Helical" evidence="10">
    <location>
        <begin position="297"/>
        <end position="319"/>
    </location>
</feature>
<evidence type="ECO:0000256" key="6">
    <source>
        <dbReference type="ARBA" id="ARBA00022741"/>
    </source>
</evidence>
<dbReference type="SUPFAM" id="SSF52540">
    <property type="entry name" value="P-loop containing nucleoside triphosphate hydrolases"/>
    <property type="match status" value="1"/>
</dbReference>
<dbReference type="RefSeq" id="WP_111575853.1">
    <property type="nucleotide sequence ID" value="NZ_JBHEEY010000011.1"/>
</dbReference>
<dbReference type="CDD" id="cd06581">
    <property type="entry name" value="TM_PBP1_LivM_like"/>
    <property type="match status" value="1"/>
</dbReference>
<keyword evidence="9 10" id="KW-0472">Membrane</keyword>
<dbReference type="PANTHER" id="PTHR45772:SF7">
    <property type="entry name" value="AMINO ACID ABC TRANSPORTER ATP-BINDING PROTEIN"/>
    <property type="match status" value="1"/>
</dbReference>
<dbReference type="OrthoDB" id="9805029at2"/>
<gene>
    <name evidence="12" type="ORF">C7374_11133</name>
</gene>
<keyword evidence="7" id="KW-0067">ATP-binding</keyword>
<evidence type="ECO:0000256" key="9">
    <source>
        <dbReference type="ARBA" id="ARBA00023136"/>
    </source>
</evidence>
<keyword evidence="13" id="KW-1185">Reference proteome</keyword>
<dbReference type="SMART" id="SM00382">
    <property type="entry name" value="AAA"/>
    <property type="match status" value="1"/>
</dbReference>
<dbReference type="GO" id="GO:1903806">
    <property type="term" value="P:L-isoleucine import across plasma membrane"/>
    <property type="evidence" value="ECO:0007669"/>
    <property type="project" value="TreeGrafter"/>
</dbReference>
<feature type="transmembrane region" description="Helical" evidence="10">
    <location>
        <begin position="252"/>
        <end position="285"/>
    </location>
</feature>
<keyword evidence="3" id="KW-0813">Transport</keyword>
<dbReference type="PROSITE" id="PS50893">
    <property type="entry name" value="ABC_TRANSPORTER_2"/>
    <property type="match status" value="1"/>
</dbReference>
<dbReference type="GO" id="GO:0042941">
    <property type="term" value="P:D-alanine transmembrane transport"/>
    <property type="evidence" value="ECO:0007669"/>
    <property type="project" value="TreeGrafter"/>
</dbReference>
<evidence type="ECO:0000256" key="7">
    <source>
        <dbReference type="ARBA" id="ARBA00022840"/>
    </source>
</evidence>
<feature type="transmembrane region" description="Helical" evidence="10">
    <location>
        <begin position="219"/>
        <end position="240"/>
    </location>
</feature>
<feature type="transmembrane region" description="Helical" evidence="10">
    <location>
        <begin position="37"/>
        <end position="54"/>
    </location>
</feature>
<dbReference type="InterPro" id="IPR001851">
    <property type="entry name" value="ABC_transp_permease"/>
</dbReference>
<feature type="transmembrane region" description="Helical" evidence="10">
    <location>
        <begin position="12"/>
        <end position="31"/>
    </location>
</feature>
<proteinExistence type="predicted"/>
<dbReference type="GO" id="GO:0015192">
    <property type="term" value="F:L-phenylalanine transmembrane transporter activity"/>
    <property type="evidence" value="ECO:0007669"/>
    <property type="project" value="TreeGrafter"/>
</dbReference>
<name>A0A364JTS3_9HYPH</name>
<feature type="transmembrane region" description="Helical" evidence="10">
    <location>
        <begin position="66"/>
        <end position="85"/>
    </location>
</feature>
<comment type="caution">
    <text evidence="12">The sequence shown here is derived from an EMBL/GenBank/DDBJ whole genome shotgun (WGS) entry which is preliminary data.</text>
</comment>
<evidence type="ECO:0000313" key="12">
    <source>
        <dbReference type="EMBL" id="RAK27039.1"/>
    </source>
</evidence>
<dbReference type="Pfam" id="PF00005">
    <property type="entry name" value="ABC_tran"/>
    <property type="match status" value="1"/>
</dbReference>
<dbReference type="GO" id="GO:0016887">
    <property type="term" value="F:ATP hydrolysis activity"/>
    <property type="evidence" value="ECO:0007669"/>
    <property type="project" value="InterPro"/>
</dbReference>
<feature type="domain" description="ABC transporter" evidence="11">
    <location>
        <begin position="361"/>
        <end position="594"/>
    </location>
</feature>
<feature type="transmembrane region" description="Helical" evidence="10">
    <location>
        <begin position="129"/>
        <end position="149"/>
    </location>
</feature>
<dbReference type="CDD" id="cd03219">
    <property type="entry name" value="ABC_Mj1267_LivG_branched"/>
    <property type="match status" value="1"/>
</dbReference>
<dbReference type="InterPro" id="IPR032823">
    <property type="entry name" value="BCA_ABC_TP_C"/>
</dbReference>
<evidence type="ECO:0000256" key="3">
    <source>
        <dbReference type="ARBA" id="ARBA00022448"/>
    </source>
</evidence>
<dbReference type="InterPro" id="IPR043428">
    <property type="entry name" value="LivM-like"/>
</dbReference>
<evidence type="ECO:0000259" key="11">
    <source>
        <dbReference type="PROSITE" id="PS50893"/>
    </source>
</evidence>
<dbReference type="GO" id="GO:0015188">
    <property type="term" value="F:L-isoleucine transmembrane transporter activity"/>
    <property type="evidence" value="ECO:0007669"/>
    <property type="project" value="TreeGrafter"/>
</dbReference>
<dbReference type="PANTHER" id="PTHR45772">
    <property type="entry name" value="CONSERVED COMPONENT OF ABC TRANSPORTER FOR NATURAL AMINO ACIDS-RELATED"/>
    <property type="match status" value="1"/>
</dbReference>
<dbReference type="Proteomes" id="UP000249453">
    <property type="component" value="Unassembled WGS sequence"/>
</dbReference>
<dbReference type="GO" id="GO:0005304">
    <property type="term" value="F:L-valine transmembrane transporter activity"/>
    <property type="evidence" value="ECO:0007669"/>
    <property type="project" value="TreeGrafter"/>
</dbReference>
<evidence type="ECO:0000256" key="1">
    <source>
        <dbReference type="ARBA" id="ARBA00004533"/>
    </source>
</evidence>
<dbReference type="GO" id="GO:1903805">
    <property type="term" value="P:L-valine import across plasma membrane"/>
    <property type="evidence" value="ECO:0007669"/>
    <property type="project" value="TreeGrafter"/>
</dbReference>
<keyword evidence="5 10" id="KW-0812">Transmembrane</keyword>
<evidence type="ECO:0000256" key="4">
    <source>
        <dbReference type="ARBA" id="ARBA00022475"/>
    </source>
</evidence>
<dbReference type="InterPro" id="IPR027417">
    <property type="entry name" value="P-loop_NTPase"/>
</dbReference>
<dbReference type="Pfam" id="PF12399">
    <property type="entry name" value="BCA_ABC_TP_C"/>
    <property type="match status" value="1"/>
</dbReference>
<dbReference type="AlphaFoldDB" id="A0A364JTS3"/>
<evidence type="ECO:0000256" key="2">
    <source>
        <dbReference type="ARBA" id="ARBA00004651"/>
    </source>
</evidence>
<dbReference type="Pfam" id="PF02653">
    <property type="entry name" value="BPD_transp_2"/>
    <property type="match status" value="1"/>
</dbReference>
<dbReference type="GO" id="GO:0005524">
    <property type="term" value="F:ATP binding"/>
    <property type="evidence" value="ECO:0007669"/>
    <property type="project" value="UniProtKB-KW"/>
</dbReference>
<evidence type="ECO:0000256" key="5">
    <source>
        <dbReference type="ARBA" id="ARBA00022692"/>
    </source>
</evidence>